<evidence type="ECO:0000313" key="4">
    <source>
        <dbReference type="Proteomes" id="UP001054252"/>
    </source>
</evidence>
<keyword evidence="4" id="KW-1185">Reference proteome</keyword>
<reference evidence="3 4" key="1">
    <citation type="journal article" date="2021" name="Commun. Biol.">
        <title>The genome of Shorea leprosula (Dipterocarpaceae) highlights the ecological relevance of drought in aseasonal tropical rainforests.</title>
        <authorList>
            <person name="Ng K.K.S."/>
            <person name="Kobayashi M.J."/>
            <person name="Fawcett J.A."/>
            <person name="Hatakeyama M."/>
            <person name="Paape T."/>
            <person name="Ng C.H."/>
            <person name="Ang C.C."/>
            <person name="Tnah L.H."/>
            <person name="Lee C.T."/>
            <person name="Nishiyama T."/>
            <person name="Sese J."/>
            <person name="O'Brien M.J."/>
            <person name="Copetti D."/>
            <person name="Mohd Noor M.I."/>
            <person name="Ong R.C."/>
            <person name="Putra M."/>
            <person name="Sireger I.Z."/>
            <person name="Indrioko S."/>
            <person name="Kosugi Y."/>
            <person name="Izuno A."/>
            <person name="Isagi Y."/>
            <person name="Lee S.L."/>
            <person name="Shimizu K.K."/>
        </authorList>
    </citation>
    <scope>NUCLEOTIDE SEQUENCE [LARGE SCALE GENOMIC DNA]</scope>
    <source>
        <strain evidence="3">214</strain>
    </source>
</reference>
<sequence length="69" mass="7837">MAVMVVNVMIMVATIVILVKVPICRIGKRRIRIRPAKSRPPSGKQLRSARHAPPRPQKKYLDPILRNIS</sequence>
<gene>
    <name evidence="3" type="ORF">SLEP1_g35744</name>
</gene>
<feature type="region of interest" description="Disordered" evidence="1">
    <location>
        <begin position="32"/>
        <end position="69"/>
    </location>
</feature>
<dbReference type="EMBL" id="BPVZ01000072">
    <property type="protein sequence ID" value="GKV26450.1"/>
    <property type="molecule type" value="Genomic_DNA"/>
</dbReference>
<dbReference type="Proteomes" id="UP001054252">
    <property type="component" value="Unassembled WGS sequence"/>
</dbReference>
<organism evidence="3 4">
    <name type="scientific">Rubroshorea leprosula</name>
    <dbReference type="NCBI Taxonomy" id="152421"/>
    <lineage>
        <taxon>Eukaryota</taxon>
        <taxon>Viridiplantae</taxon>
        <taxon>Streptophyta</taxon>
        <taxon>Embryophyta</taxon>
        <taxon>Tracheophyta</taxon>
        <taxon>Spermatophyta</taxon>
        <taxon>Magnoliopsida</taxon>
        <taxon>eudicotyledons</taxon>
        <taxon>Gunneridae</taxon>
        <taxon>Pentapetalae</taxon>
        <taxon>rosids</taxon>
        <taxon>malvids</taxon>
        <taxon>Malvales</taxon>
        <taxon>Dipterocarpaceae</taxon>
        <taxon>Rubroshorea</taxon>
    </lineage>
</organism>
<feature type="compositionally biased region" description="Basic residues" evidence="1">
    <location>
        <begin position="47"/>
        <end position="58"/>
    </location>
</feature>
<evidence type="ECO:0008006" key="5">
    <source>
        <dbReference type="Google" id="ProtNLM"/>
    </source>
</evidence>
<evidence type="ECO:0000256" key="1">
    <source>
        <dbReference type="SAM" id="MobiDB-lite"/>
    </source>
</evidence>
<accession>A0AAV5KPL1</accession>
<proteinExistence type="predicted"/>
<evidence type="ECO:0000256" key="2">
    <source>
        <dbReference type="SAM" id="Phobius"/>
    </source>
</evidence>
<name>A0AAV5KPL1_9ROSI</name>
<keyword evidence="2" id="KW-0472">Membrane</keyword>
<feature type="transmembrane region" description="Helical" evidence="2">
    <location>
        <begin position="6"/>
        <end position="24"/>
    </location>
</feature>
<protein>
    <recommendedName>
        <fullName evidence="5">Secreted protein</fullName>
    </recommendedName>
</protein>
<dbReference type="AlphaFoldDB" id="A0AAV5KPL1"/>
<keyword evidence="2" id="KW-0812">Transmembrane</keyword>
<keyword evidence="2" id="KW-1133">Transmembrane helix</keyword>
<comment type="caution">
    <text evidence="3">The sequence shown here is derived from an EMBL/GenBank/DDBJ whole genome shotgun (WGS) entry which is preliminary data.</text>
</comment>
<evidence type="ECO:0000313" key="3">
    <source>
        <dbReference type="EMBL" id="GKV26450.1"/>
    </source>
</evidence>